<comment type="caution">
    <text evidence="1">The sequence shown here is derived from an EMBL/GenBank/DDBJ whole genome shotgun (WGS) entry which is preliminary data.</text>
</comment>
<dbReference type="AlphaFoldDB" id="A0A081B6C2"/>
<dbReference type="eggNOG" id="COG3499">
    <property type="taxonomic scope" value="Bacteria"/>
</dbReference>
<dbReference type="Pfam" id="PF06995">
    <property type="entry name" value="Phage_P2_GpU"/>
    <property type="match status" value="1"/>
</dbReference>
<dbReference type="Proteomes" id="UP000028702">
    <property type="component" value="Unassembled WGS sequence"/>
</dbReference>
<sequence length="139" mass="15570">MMALGKYRFSVDTAAYQRLMREQEYRWASQPRLGRRPARQFIGAGEERIELEGTIYPHFRGGLGQIDAMREEANAGEPLLLVDGRGNVWGKYGVERITETQTRFHGNGVPLKIEFQLVLSHYGEDAGDGTQAAGGARSR</sequence>
<evidence type="ECO:0000313" key="2">
    <source>
        <dbReference type="Proteomes" id="UP000028702"/>
    </source>
</evidence>
<reference evidence="1 2" key="1">
    <citation type="submission" date="2014-07" db="EMBL/GenBank/DDBJ databases">
        <title>Tepidicaulis marinum gen. nov., sp. nov., a novel marine bacterium denitrifying nitrate to nitrous oxide strictly under microaerobic conditions.</title>
        <authorList>
            <person name="Takeuchi M."/>
            <person name="Yamagishi T."/>
            <person name="Kamagata Y."/>
            <person name="Oshima K."/>
            <person name="Hattori M."/>
            <person name="Katayama T."/>
            <person name="Hanada S."/>
            <person name="Tamaki H."/>
            <person name="Marumo K."/>
            <person name="Maeda H."/>
            <person name="Nedachi M."/>
            <person name="Iwasaki W."/>
            <person name="Suwa Y."/>
            <person name="Sakata S."/>
        </authorList>
    </citation>
    <scope>NUCLEOTIDE SEQUENCE [LARGE SCALE GENOMIC DNA]</scope>
    <source>
        <strain evidence="1 2">MA2</strain>
    </source>
</reference>
<dbReference type="InterPro" id="IPR016912">
    <property type="entry name" value="Phage_P2_GpU"/>
</dbReference>
<proteinExistence type="predicted"/>
<keyword evidence="2" id="KW-1185">Reference proteome</keyword>
<dbReference type="EMBL" id="BBIO01000001">
    <property type="protein sequence ID" value="GAK43590.1"/>
    <property type="molecule type" value="Genomic_DNA"/>
</dbReference>
<organism evidence="1 2">
    <name type="scientific">Tepidicaulis marinus</name>
    <dbReference type="NCBI Taxonomy" id="1333998"/>
    <lineage>
        <taxon>Bacteria</taxon>
        <taxon>Pseudomonadati</taxon>
        <taxon>Pseudomonadota</taxon>
        <taxon>Alphaproteobacteria</taxon>
        <taxon>Hyphomicrobiales</taxon>
        <taxon>Parvibaculaceae</taxon>
        <taxon>Tepidicaulis</taxon>
    </lineage>
</organism>
<gene>
    <name evidence="1" type="ORF">M2A_0089</name>
</gene>
<accession>A0A081B6C2</accession>
<dbReference type="STRING" id="1333998.M2A_0089"/>
<dbReference type="InterPro" id="IPR009734">
    <property type="entry name" value="Myoviridae_GpU"/>
</dbReference>
<dbReference type="PIRSF" id="PIRSF029208">
    <property type="entry name" value="Phage_tail_GPU"/>
    <property type="match status" value="1"/>
</dbReference>
<name>A0A081B6C2_9HYPH</name>
<evidence type="ECO:0000313" key="1">
    <source>
        <dbReference type="EMBL" id="GAK43590.1"/>
    </source>
</evidence>
<protein>
    <submittedName>
        <fullName evidence="1">Conserved protein</fullName>
    </submittedName>
</protein>